<proteinExistence type="predicted"/>
<evidence type="ECO:0000256" key="8">
    <source>
        <dbReference type="ARBA" id="ARBA00023128"/>
    </source>
</evidence>
<dbReference type="GO" id="GO:0070131">
    <property type="term" value="P:positive regulation of mitochondrial translation"/>
    <property type="evidence" value="ECO:0007669"/>
    <property type="project" value="TreeGrafter"/>
</dbReference>
<dbReference type="EMBL" id="NCKU01009659">
    <property type="protein sequence ID" value="RWS01195.1"/>
    <property type="molecule type" value="Genomic_DNA"/>
</dbReference>
<protein>
    <recommendedName>
        <fullName evidence="9">RNA (guanine-9-)-methyltransferase domain-containing protein 1</fullName>
    </recommendedName>
</protein>
<dbReference type="InterPro" id="IPR025812">
    <property type="entry name" value="Trm10_C_MTase_dom"/>
</dbReference>
<dbReference type="CDD" id="cd18102">
    <property type="entry name" value="Trm10_MRRP1"/>
    <property type="match status" value="1"/>
</dbReference>
<dbReference type="GO" id="GO:0097745">
    <property type="term" value="P:mitochondrial tRNA 5'-end processing"/>
    <property type="evidence" value="ECO:0007669"/>
    <property type="project" value="TreeGrafter"/>
</dbReference>
<dbReference type="InterPro" id="IPR038459">
    <property type="entry name" value="MT_TRM10-typ_sf"/>
</dbReference>
<gene>
    <name evidence="11" type="ORF">B4U79_06713</name>
</gene>
<dbReference type="InterPro" id="IPR028564">
    <property type="entry name" value="MT_TRM10-typ"/>
</dbReference>
<dbReference type="PANTHER" id="PTHR13563:SF5">
    <property type="entry name" value="TRNA METHYLTRANSFERASE 10 HOMOLOG C"/>
    <property type="match status" value="1"/>
</dbReference>
<dbReference type="GO" id="GO:0000049">
    <property type="term" value="F:tRNA binding"/>
    <property type="evidence" value="ECO:0007669"/>
    <property type="project" value="TreeGrafter"/>
</dbReference>
<keyword evidence="3" id="KW-0808">Transferase</keyword>
<dbReference type="GO" id="GO:0005739">
    <property type="term" value="C:mitochondrion"/>
    <property type="evidence" value="ECO:0007669"/>
    <property type="project" value="UniProtKB-SubCell"/>
</dbReference>
<feature type="domain" description="SAM-dependent MTase TRM10-type" evidence="10">
    <location>
        <begin position="170"/>
        <end position="362"/>
    </location>
</feature>
<organism evidence="11 12">
    <name type="scientific">Dinothrombium tinctorium</name>
    <dbReference type="NCBI Taxonomy" id="1965070"/>
    <lineage>
        <taxon>Eukaryota</taxon>
        <taxon>Metazoa</taxon>
        <taxon>Ecdysozoa</taxon>
        <taxon>Arthropoda</taxon>
        <taxon>Chelicerata</taxon>
        <taxon>Arachnida</taxon>
        <taxon>Acari</taxon>
        <taxon>Acariformes</taxon>
        <taxon>Trombidiformes</taxon>
        <taxon>Prostigmata</taxon>
        <taxon>Anystina</taxon>
        <taxon>Parasitengona</taxon>
        <taxon>Trombidioidea</taxon>
        <taxon>Trombidiidae</taxon>
        <taxon>Dinothrombium</taxon>
    </lineage>
</organism>
<keyword evidence="8" id="KW-0496">Mitochondrion</keyword>
<dbReference type="InterPro" id="IPR007356">
    <property type="entry name" value="tRNA_m1G_MeTrfase_euk"/>
</dbReference>
<evidence type="ECO:0000259" key="10">
    <source>
        <dbReference type="PROSITE" id="PS51675"/>
    </source>
</evidence>
<evidence type="ECO:0000256" key="2">
    <source>
        <dbReference type="ARBA" id="ARBA00022603"/>
    </source>
</evidence>
<keyword evidence="6" id="KW-0809">Transit peptide</keyword>
<reference evidence="11 12" key="1">
    <citation type="journal article" date="2018" name="Gigascience">
        <title>Genomes of trombidid mites reveal novel predicted allergens and laterally-transferred genes associated with secondary metabolism.</title>
        <authorList>
            <person name="Dong X."/>
            <person name="Chaisiri K."/>
            <person name="Xia D."/>
            <person name="Armstrong S.D."/>
            <person name="Fang Y."/>
            <person name="Donnelly M.J."/>
            <person name="Kadowaki T."/>
            <person name="McGarry J.W."/>
            <person name="Darby A.C."/>
            <person name="Makepeace B.L."/>
        </authorList>
    </citation>
    <scope>NUCLEOTIDE SEQUENCE [LARGE SCALE GENOMIC DNA]</scope>
    <source>
        <strain evidence="11">UoL-WK</strain>
    </source>
</reference>
<dbReference type="PANTHER" id="PTHR13563">
    <property type="entry name" value="TRNA (GUANINE-9-) METHYLTRANSFERASE"/>
    <property type="match status" value="1"/>
</dbReference>
<keyword evidence="5" id="KW-0819">tRNA processing</keyword>
<dbReference type="Gene3D" id="3.40.1280.30">
    <property type="match status" value="1"/>
</dbReference>
<keyword evidence="12" id="KW-1185">Reference proteome</keyword>
<comment type="caution">
    <text evidence="11">The sequence shown here is derived from an EMBL/GenBank/DDBJ whole genome shotgun (WGS) entry which is preliminary data.</text>
</comment>
<evidence type="ECO:0000256" key="3">
    <source>
        <dbReference type="ARBA" id="ARBA00022679"/>
    </source>
</evidence>
<accession>A0A3S3NKI6</accession>
<dbReference type="Proteomes" id="UP000285301">
    <property type="component" value="Unassembled WGS sequence"/>
</dbReference>
<evidence type="ECO:0000313" key="12">
    <source>
        <dbReference type="Proteomes" id="UP000285301"/>
    </source>
</evidence>
<name>A0A3S3NKI6_9ACAR</name>
<evidence type="ECO:0000313" key="11">
    <source>
        <dbReference type="EMBL" id="RWS01195.1"/>
    </source>
</evidence>
<dbReference type="GO" id="GO:0032259">
    <property type="term" value="P:methylation"/>
    <property type="evidence" value="ECO:0007669"/>
    <property type="project" value="UniProtKB-KW"/>
</dbReference>
<dbReference type="GO" id="GO:0005654">
    <property type="term" value="C:nucleoplasm"/>
    <property type="evidence" value="ECO:0007669"/>
    <property type="project" value="TreeGrafter"/>
</dbReference>
<comment type="subcellular location">
    <subcellularLocation>
        <location evidence="1">Mitochondrion</location>
    </subcellularLocation>
</comment>
<dbReference type="STRING" id="1965070.A0A3S3NKI6"/>
<evidence type="ECO:0000256" key="4">
    <source>
        <dbReference type="ARBA" id="ARBA00022691"/>
    </source>
</evidence>
<keyword evidence="2" id="KW-0489">Methyltransferase</keyword>
<evidence type="ECO:0000256" key="9">
    <source>
        <dbReference type="ARBA" id="ARBA00029803"/>
    </source>
</evidence>
<sequence length="371" mass="43731">MIAASALRLITACNLNSFRFLTAVRTIGLATDGSETDGTDSSNETLDKKMYTSLITDENTARKLNEIIEHYELIKRWEHVPSTVSLKDMQKLLKIDDRTERDFFFHYLYVTECKKNAEKRRKQRRLENESKCEFEQKSGLFLSESGGYEYGLWRNSMFIKCYKNRLQAHALNKLYHASIFGQPLVFDFSFEKSMERQEIDSLSSQLMIINNVNKSAKWPFNIWFTNFDFGSYTYQRYNSIYGNSLVNRLINISPHSYLDLFPKEKLVYLSPDAESPLLEFDHNAIYIIGCIVDRIENQPFTFNKSQREGIKSYRLPLDEWLIWYKGEKDLTLNQVVEILLKAKETGSWRRAVKKVPSRKWTKRRKPEENQE</sequence>
<keyword evidence="4" id="KW-0949">S-adenosyl-L-methionine</keyword>
<dbReference type="GO" id="GO:0008168">
    <property type="term" value="F:methyltransferase activity"/>
    <property type="evidence" value="ECO:0007669"/>
    <property type="project" value="UniProtKB-KW"/>
</dbReference>
<dbReference type="AlphaFoldDB" id="A0A3S3NKI6"/>
<keyword evidence="7" id="KW-0175">Coiled coil</keyword>
<dbReference type="PROSITE" id="PS51675">
    <property type="entry name" value="SAM_MT_TRM10"/>
    <property type="match status" value="1"/>
</dbReference>
<dbReference type="OrthoDB" id="9976048at2759"/>
<evidence type="ECO:0000256" key="7">
    <source>
        <dbReference type="ARBA" id="ARBA00023054"/>
    </source>
</evidence>
<evidence type="ECO:0000256" key="5">
    <source>
        <dbReference type="ARBA" id="ARBA00022694"/>
    </source>
</evidence>
<evidence type="ECO:0000256" key="1">
    <source>
        <dbReference type="ARBA" id="ARBA00004173"/>
    </source>
</evidence>
<evidence type="ECO:0000256" key="6">
    <source>
        <dbReference type="ARBA" id="ARBA00022946"/>
    </source>
</evidence>